<keyword evidence="4 8" id="KW-0032">Aminotransferase</keyword>
<protein>
    <submittedName>
        <fullName evidence="8">PLP-dependent aminotransferase family protein</fullName>
    </submittedName>
</protein>
<dbReference type="GO" id="GO:0008483">
    <property type="term" value="F:transaminase activity"/>
    <property type="evidence" value="ECO:0007669"/>
    <property type="project" value="UniProtKB-KW"/>
</dbReference>
<dbReference type="InterPro" id="IPR050859">
    <property type="entry name" value="Class-I_PLP-dep_aminotransf"/>
</dbReference>
<evidence type="ECO:0000256" key="1">
    <source>
        <dbReference type="ARBA" id="ARBA00001933"/>
    </source>
</evidence>
<keyword evidence="5 8" id="KW-0808">Transferase</keyword>
<proteinExistence type="inferred from homology"/>
<dbReference type="PANTHER" id="PTHR42790:SF19">
    <property type="entry name" value="KYNURENINE_ALPHA-AMINOADIPATE AMINOTRANSFERASE, MITOCHONDRIAL"/>
    <property type="match status" value="1"/>
</dbReference>
<dbReference type="EMBL" id="QLYR01000002">
    <property type="protein sequence ID" value="RAQ29941.1"/>
    <property type="molecule type" value="Genomic_DNA"/>
</dbReference>
<dbReference type="Proteomes" id="UP000249377">
    <property type="component" value="Unassembled WGS sequence"/>
</dbReference>
<evidence type="ECO:0000256" key="4">
    <source>
        <dbReference type="ARBA" id="ARBA00022576"/>
    </source>
</evidence>
<sequence>MEYQFSERVQNLKPSAIREIFKYAADPEVISLSAGNPSPEAFPVRELAEVSNDILTNRPIDALQYSVTEGYVPLRDFLRDYMKKTHHIGRDFDDVLITTGAQQVMDLTTKSLCNEGDVVLCEAPSFIGSLNTFRSFKVRLRGVRMEEDGMDLEALETALREEPAVKFIYTIPNFQNPTGITMSWEKRKAVYALAKKYGVMILEDNPYGDLRFSGEHIPAIKSLDEDGLVLYSGSFSKVIAPGLRVGYAVAPKAVMQKMVVCKQGEDVHTNIWSQMVCDGFLRRYDFDAHLARLRDIYREKSAYTMDLLDKHLAPYITYHPIDGGLFLWCTLPAGVDMPAFCKQAVLRKVCVVPGNAFLTDEAEPCQSFRINYSTPTDEQLAKGIQILGGLIREIVEK</sequence>
<dbReference type="InterPro" id="IPR015422">
    <property type="entry name" value="PyrdxlP-dep_Trfase_small"/>
</dbReference>
<dbReference type="Pfam" id="PF00155">
    <property type="entry name" value="Aminotran_1_2"/>
    <property type="match status" value="1"/>
</dbReference>
<evidence type="ECO:0000256" key="3">
    <source>
        <dbReference type="ARBA" id="ARBA00011738"/>
    </source>
</evidence>
<dbReference type="SUPFAM" id="SSF53383">
    <property type="entry name" value="PLP-dependent transferases"/>
    <property type="match status" value="1"/>
</dbReference>
<comment type="caution">
    <text evidence="8">The sequence shown here is derived from an EMBL/GenBank/DDBJ whole genome shotgun (WGS) entry which is preliminary data.</text>
</comment>
<dbReference type="GO" id="GO:0030170">
    <property type="term" value="F:pyridoxal phosphate binding"/>
    <property type="evidence" value="ECO:0007669"/>
    <property type="project" value="InterPro"/>
</dbReference>
<organism evidence="8 9">
    <name type="scientific">Hydrogeniiclostridium mannosilyticum</name>
    <dbReference type="NCBI Taxonomy" id="2764322"/>
    <lineage>
        <taxon>Bacteria</taxon>
        <taxon>Bacillati</taxon>
        <taxon>Bacillota</taxon>
        <taxon>Clostridia</taxon>
        <taxon>Eubacteriales</taxon>
        <taxon>Acutalibacteraceae</taxon>
        <taxon>Hydrogeniiclostridium</taxon>
    </lineage>
</organism>
<dbReference type="InterPro" id="IPR015424">
    <property type="entry name" value="PyrdxlP-dep_Trfase"/>
</dbReference>
<dbReference type="Gene3D" id="3.40.640.10">
    <property type="entry name" value="Type I PLP-dependent aspartate aminotransferase-like (Major domain)"/>
    <property type="match status" value="1"/>
</dbReference>
<dbReference type="InterPro" id="IPR004839">
    <property type="entry name" value="Aminotransferase_I/II_large"/>
</dbReference>
<accession>A0A328UFV8</accession>
<dbReference type="GO" id="GO:1901605">
    <property type="term" value="P:alpha-amino acid metabolic process"/>
    <property type="evidence" value="ECO:0007669"/>
    <property type="project" value="TreeGrafter"/>
</dbReference>
<evidence type="ECO:0000313" key="9">
    <source>
        <dbReference type="Proteomes" id="UP000249377"/>
    </source>
</evidence>
<dbReference type="InterPro" id="IPR015421">
    <property type="entry name" value="PyrdxlP-dep_Trfase_major"/>
</dbReference>
<gene>
    <name evidence="8" type="ORF">DPQ25_06180</name>
</gene>
<evidence type="ECO:0000256" key="5">
    <source>
        <dbReference type="ARBA" id="ARBA00022679"/>
    </source>
</evidence>
<dbReference type="AlphaFoldDB" id="A0A328UFV8"/>
<evidence type="ECO:0000256" key="2">
    <source>
        <dbReference type="ARBA" id="ARBA00007441"/>
    </source>
</evidence>
<reference evidence="8 9" key="1">
    <citation type="submission" date="2018-06" db="EMBL/GenBank/DDBJ databases">
        <title>Noncontiguous genome sequence of Ruminococcaceae bacterium ASD2818.</title>
        <authorList>
            <person name="Chaplin A.V."/>
            <person name="Sokolova S.R."/>
            <person name="Kochetkova T.O."/>
            <person name="Goltsov A.Y."/>
            <person name="Trofimov D.Y."/>
            <person name="Efimov B.A."/>
        </authorList>
    </citation>
    <scope>NUCLEOTIDE SEQUENCE [LARGE SCALE GENOMIC DNA]</scope>
    <source>
        <strain evidence="8 9">ASD2818</strain>
    </source>
</reference>
<evidence type="ECO:0000259" key="7">
    <source>
        <dbReference type="Pfam" id="PF00155"/>
    </source>
</evidence>
<dbReference type="CDD" id="cd00609">
    <property type="entry name" value="AAT_like"/>
    <property type="match status" value="1"/>
</dbReference>
<evidence type="ECO:0000313" key="8">
    <source>
        <dbReference type="EMBL" id="RAQ29941.1"/>
    </source>
</evidence>
<dbReference type="FunFam" id="3.40.640.10:FF:000053">
    <property type="entry name" value="Aminotransferase, class I"/>
    <property type="match status" value="1"/>
</dbReference>
<keyword evidence="9" id="KW-1185">Reference proteome</keyword>
<keyword evidence="6" id="KW-0663">Pyridoxal phosphate</keyword>
<name>A0A328UFV8_9FIRM</name>
<dbReference type="PANTHER" id="PTHR42790">
    <property type="entry name" value="AMINOTRANSFERASE"/>
    <property type="match status" value="1"/>
</dbReference>
<comment type="subunit">
    <text evidence="3">Homodimer.</text>
</comment>
<dbReference type="RefSeq" id="WP_112332289.1">
    <property type="nucleotide sequence ID" value="NZ_JBKYJQ010000010.1"/>
</dbReference>
<evidence type="ECO:0000256" key="6">
    <source>
        <dbReference type="ARBA" id="ARBA00022898"/>
    </source>
</evidence>
<comment type="similarity">
    <text evidence="2">Belongs to the class-I pyridoxal-phosphate-dependent aminotransferase family.</text>
</comment>
<comment type="cofactor">
    <cofactor evidence="1">
        <name>pyridoxal 5'-phosphate</name>
        <dbReference type="ChEBI" id="CHEBI:597326"/>
    </cofactor>
</comment>
<feature type="domain" description="Aminotransferase class I/classII large" evidence="7">
    <location>
        <begin position="28"/>
        <end position="385"/>
    </location>
</feature>
<dbReference type="Gene3D" id="3.90.1150.10">
    <property type="entry name" value="Aspartate Aminotransferase, domain 1"/>
    <property type="match status" value="1"/>
</dbReference>